<gene>
    <name evidence="2" type="ORF">CK510_02400</name>
</gene>
<dbReference type="Gene3D" id="3.40.50.1010">
    <property type="entry name" value="5'-nuclease"/>
    <property type="match status" value="1"/>
</dbReference>
<dbReference type="AlphaFoldDB" id="A0A2A2TPM8"/>
<evidence type="ECO:0000313" key="2">
    <source>
        <dbReference type="EMBL" id="PAX60314.1"/>
    </source>
</evidence>
<dbReference type="InterPro" id="IPR052919">
    <property type="entry name" value="TA_system_RNase"/>
</dbReference>
<organism evidence="2 3">
    <name type="scientific">Brunnivagina elsteri CCALA 953</name>
    <dbReference type="NCBI Taxonomy" id="987040"/>
    <lineage>
        <taxon>Bacteria</taxon>
        <taxon>Bacillati</taxon>
        <taxon>Cyanobacteriota</taxon>
        <taxon>Cyanophyceae</taxon>
        <taxon>Nostocales</taxon>
        <taxon>Calotrichaceae</taxon>
        <taxon>Brunnivagina</taxon>
    </lineage>
</organism>
<dbReference type="InterPro" id="IPR041705">
    <property type="entry name" value="PIN_Sll0205"/>
</dbReference>
<sequence length="127" mass="14610">MKILLDTHTFLWFVNDSSELSNNANKLLESDVDLLLSVASLWEIAIKVNLKKLTLPDAYETFIPQQIALNSIEILPITLQHLTVVAKLPLHHRDPFDRLLIAQAIAEDIQIISADKKFDFYSVDRRW</sequence>
<dbReference type="Pfam" id="PF01850">
    <property type="entry name" value="PIN"/>
    <property type="match status" value="1"/>
</dbReference>
<dbReference type="EMBL" id="NTFS01000014">
    <property type="protein sequence ID" value="PAX60314.1"/>
    <property type="molecule type" value="Genomic_DNA"/>
</dbReference>
<dbReference type="RefSeq" id="WP_095720168.1">
    <property type="nucleotide sequence ID" value="NZ_NTFS01000014.1"/>
</dbReference>
<dbReference type="InterPro" id="IPR029060">
    <property type="entry name" value="PIN-like_dom_sf"/>
</dbReference>
<evidence type="ECO:0000259" key="1">
    <source>
        <dbReference type="Pfam" id="PF01850"/>
    </source>
</evidence>
<dbReference type="Proteomes" id="UP000218238">
    <property type="component" value="Unassembled WGS sequence"/>
</dbReference>
<dbReference type="CDD" id="cd09872">
    <property type="entry name" value="PIN_Sll0205-like"/>
    <property type="match status" value="1"/>
</dbReference>
<dbReference type="SUPFAM" id="SSF88723">
    <property type="entry name" value="PIN domain-like"/>
    <property type="match status" value="1"/>
</dbReference>
<proteinExistence type="predicted"/>
<protein>
    <submittedName>
        <fullName evidence="2">PIN domain nuclease</fullName>
    </submittedName>
</protein>
<feature type="domain" description="PIN" evidence="1">
    <location>
        <begin position="3"/>
        <end position="119"/>
    </location>
</feature>
<reference evidence="2 3" key="1">
    <citation type="submission" date="2017-08" db="EMBL/GenBank/DDBJ databases">
        <title>Draft genome sequence of filamentous cyanobacterium Calothrix elsteri CCALA 953.</title>
        <authorList>
            <person name="Gagunashvili A.N."/>
            <person name="Elster J."/>
            <person name="Andresson O.S."/>
        </authorList>
    </citation>
    <scope>NUCLEOTIDE SEQUENCE [LARGE SCALE GENOMIC DNA]</scope>
    <source>
        <strain evidence="2 3">CCALA 953</strain>
    </source>
</reference>
<name>A0A2A2TPM8_9CYAN</name>
<evidence type="ECO:0000313" key="3">
    <source>
        <dbReference type="Proteomes" id="UP000218238"/>
    </source>
</evidence>
<dbReference type="PANTHER" id="PTHR36173:SF2">
    <property type="entry name" value="RIBONUCLEASE VAPC16"/>
    <property type="match status" value="1"/>
</dbReference>
<dbReference type="InterPro" id="IPR002716">
    <property type="entry name" value="PIN_dom"/>
</dbReference>
<dbReference type="OrthoDB" id="9798990at2"/>
<comment type="caution">
    <text evidence="2">The sequence shown here is derived from an EMBL/GenBank/DDBJ whole genome shotgun (WGS) entry which is preliminary data.</text>
</comment>
<accession>A0A2A2TPM8</accession>
<dbReference type="PANTHER" id="PTHR36173">
    <property type="entry name" value="RIBONUCLEASE VAPC16-RELATED"/>
    <property type="match status" value="1"/>
</dbReference>
<keyword evidence="3" id="KW-1185">Reference proteome</keyword>